<accession>A0A1G8J726</accession>
<gene>
    <name evidence="3" type="ORF">SAMN05216352_10672</name>
</gene>
<dbReference type="InterPro" id="IPR000189">
    <property type="entry name" value="Transglyc_AS"/>
</dbReference>
<dbReference type="SUPFAM" id="SSF53955">
    <property type="entry name" value="Lysozyme-like"/>
    <property type="match status" value="1"/>
</dbReference>
<dbReference type="AlphaFoldDB" id="A0A1G8J726"/>
<dbReference type="Proteomes" id="UP000199017">
    <property type="component" value="Unassembled WGS sequence"/>
</dbReference>
<comment type="similarity">
    <text evidence="1">Belongs to the transglycosylase Slt family.</text>
</comment>
<dbReference type="GO" id="GO:0000270">
    <property type="term" value="P:peptidoglycan metabolic process"/>
    <property type="evidence" value="ECO:0007669"/>
    <property type="project" value="InterPro"/>
</dbReference>
<feature type="domain" description="Transglycosylase SLT" evidence="2">
    <location>
        <begin position="93"/>
        <end position="201"/>
    </location>
</feature>
<organism evidence="3 4">
    <name type="scientific">Alteribacillus bidgolensis</name>
    <dbReference type="NCBI Taxonomy" id="930129"/>
    <lineage>
        <taxon>Bacteria</taxon>
        <taxon>Bacillati</taxon>
        <taxon>Bacillota</taxon>
        <taxon>Bacilli</taxon>
        <taxon>Bacillales</taxon>
        <taxon>Bacillaceae</taxon>
        <taxon>Alteribacillus</taxon>
    </lineage>
</organism>
<sequence>MTISPLLQLMSPMTNRSMSSSIHSSSFVSAFQNFLDEELTTNHADSYDSKPPESLFLHPEAASQYFQTSSGTNQADMHTDQQFSVDENEFASLIESTGHKYGVDPRLIHAVIKQESGFDPNAKSHAGAMGLMQLMPGTARYLNVEDPYNPSQNIEGGTRYLKDMLERFNRDTSLALAAYNAGPGSVERFNGIPPFKETQNYVPAVMNTYQALI</sequence>
<keyword evidence="4" id="KW-1185">Reference proteome</keyword>
<dbReference type="CDD" id="cd00254">
    <property type="entry name" value="LT-like"/>
    <property type="match status" value="1"/>
</dbReference>
<dbReference type="RefSeq" id="WP_281259160.1">
    <property type="nucleotide sequence ID" value="NZ_FNDU01000006.1"/>
</dbReference>
<dbReference type="GO" id="GO:0008933">
    <property type="term" value="F:peptidoglycan lytic transglycosylase activity"/>
    <property type="evidence" value="ECO:0007669"/>
    <property type="project" value="InterPro"/>
</dbReference>
<dbReference type="InterPro" id="IPR008258">
    <property type="entry name" value="Transglycosylase_SLT_dom_1"/>
</dbReference>
<dbReference type="STRING" id="930129.SAMN05216352_10672"/>
<dbReference type="Pfam" id="PF01464">
    <property type="entry name" value="SLT"/>
    <property type="match status" value="1"/>
</dbReference>
<dbReference type="EMBL" id="FNDU01000006">
    <property type="protein sequence ID" value="SDI26986.1"/>
    <property type="molecule type" value="Genomic_DNA"/>
</dbReference>
<dbReference type="PANTHER" id="PTHR37423:SF2">
    <property type="entry name" value="MEMBRANE-BOUND LYTIC MUREIN TRANSGLYCOSYLASE C"/>
    <property type="match status" value="1"/>
</dbReference>
<dbReference type="Gene3D" id="1.10.530.10">
    <property type="match status" value="1"/>
</dbReference>
<name>A0A1G8J726_9BACI</name>
<dbReference type="InterPro" id="IPR023346">
    <property type="entry name" value="Lysozyme-like_dom_sf"/>
</dbReference>
<evidence type="ECO:0000313" key="3">
    <source>
        <dbReference type="EMBL" id="SDI26986.1"/>
    </source>
</evidence>
<evidence type="ECO:0000259" key="2">
    <source>
        <dbReference type="Pfam" id="PF01464"/>
    </source>
</evidence>
<evidence type="ECO:0000313" key="4">
    <source>
        <dbReference type="Proteomes" id="UP000199017"/>
    </source>
</evidence>
<dbReference type="GO" id="GO:0016020">
    <property type="term" value="C:membrane"/>
    <property type="evidence" value="ECO:0007669"/>
    <property type="project" value="InterPro"/>
</dbReference>
<evidence type="ECO:0000256" key="1">
    <source>
        <dbReference type="ARBA" id="ARBA00007734"/>
    </source>
</evidence>
<protein>
    <submittedName>
        <fullName evidence="3">Transglycosylase SLT domain-containing protein</fullName>
    </submittedName>
</protein>
<reference evidence="3 4" key="1">
    <citation type="submission" date="2016-10" db="EMBL/GenBank/DDBJ databases">
        <authorList>
            <person name="de Groot N.N."/>
        </authorList>
    </citation>
    <scope>NUCLEOTIDE SEQUENCE [LARGE SCALE GENOMIC DNA]</scope>
    <source>
        <strain evidence="4">P4B,CCM 7963,CECT 7998,DSM 25260,IBRC-M 10614,KCTC 13821</strain>
    </source>
</reference>
<dbReference type="PANTHER" id="PTHR37423">
    <property type="entry name" value="SOLUBLE LYTIC MUREIN TRANSGLYCOSYLASE-RELATED"/>
    <property type="match status" value="1"/>
</dbReference>
<dbReference type="PROSITE" id="PS00922">
    <property type="entry name" value="TRANSGLYCOSYLASE"/>
    <property type="match status" value="1"/>
</dbReference>
<proteinExistence type="inferred from homology"/>